<evidence type="ECO:0000256" key="1">
    <source>
        <dbReference type="SAM" id="Phobius"/>
    </source>
</evidence>
<feature type="domain" description="DUF112" evidence="2">
    <location>
        <begin position="16"/>
        <end position="436"/>
    </location>
</feature>
<dbReference type="AlphaFoldDB" id="A0A1G5RZC4"/>
<keyword evidence="4" id="KW-1185">Reference proteome</keyword>
<dbReference type="PANTHER" id="PTHR35342">
    <property type="entry name" value="TRICARBOXYLIC TRANSPORT PROTEIN"/>
    <property type="match status" value="1"/>
</dbReference>
<feature type="transmembrane region" description="Helical" evidence="1">
    <location>
        <begin position="6"/>
        <end position="28"/>
    </location>
</feature>
<proteinExistence type="predicted"/>
<name>A0A1G5RZC4_9FIRM</name>
<feature type="transmembrane region" description="Helical" evidence="1">
    <location>
        <begin position="356"/>
        <end position="375"/>
    </location>
</feature>
<dbReference type="PANTHER" id="PTHR35342:SF5">
    <property type="entry name" value="TRICARBOXYLIC TRANSPORT PROTEIN"/>
    <property type="match status" value="1"/>
</dbReference>
<dbReference type="EMBL" id="FMWL01000005">
    <property type="protein sequence ID" value="SCZ78669.1"/>
    <property type="molecule type" value="Genomic_DNA"/>
</dbReference>
<evidence type="ECO:0000313" key="4">
    <source>
        <dbReference type="Proteomes" id="UP000199208"/>
    </source>
</evidence>
<evidence type="ECO:0000313" key="3">
    <source>
        <dbReference type="EMBL" id="SCZ78669.1"/>
    </source>
</evidence>
<feature type="transmembrane region" description="Helical" evidence="1">
    <location>
        <begin position="66"/>
        <end position="87"/>
    </location>
</feature>
<dbReference type="STRING" id="1120920.SAMN03080599_01375"/>
<keyword evidence="1" id="KW-0472">Membrane</keyword>
<dbReference type="RefSeq" id="WP_092590158.1">
    <property type="nucleotide sequence ID" value="NZ_FMWL01000005.1"/>
</dbReference>
<feature type="transmembrane region" description="Helical" evidence="1">
    <location>
        <begin position="313"/>
        <end position="336"/>
    </location>
</feature>
<feature type="transmembrane region" description="Helical" evidence="1">
    <location>
        <begin position="387"/>
        <end position="403"/>
    </location>
</feature>
<dbReference type="Proteomes" id="UP000199208">
    <property type="component" value="Unassembled WGS sequence"/>
</dbReference>
<feature type="transmembrane region" description="Helical" evidence="1">
    <location>
        <begin position="107"/>
        <end position="130"/>
    </location>
</feature>
<dbReference type="OrthoDB" id="9781349at2"/>
<feature type="transmembrane region" description="Helical" evidence="1">
    <location>
        <begin position="460"/>
        <end position="484"/>
    </location>
</feature>
<feature type="transmembrane region" description="Helical" evidence="1">
    <location>
        <begin position="40"/>
        <end position="60"/>
    </location>
</feature>
<dbReference type="InterPro" id="IPR002823">
    <property type="entry name" value="DUF112_TM"/>
</dbReference>
<evidence type="ECO:0000259" key="2">
    <source>
        <dbReference type="Pfam" id="PF01970"/>
    </source>
</evidence>
<feature type="transmembrane region" description="Helical" evidence="1">
    <location>
        <begin position="256"/>
        <end position="278"/>
    </location>
</feature>
<reference evidence="3 4" key="1">
    <citation type="submission" date="2016-10" db="EMBL/GenBank/DDBJ databases">
        <authorList>
            <person name="de Groot N.N."/>
        </authorList>
    </citation>
    <scope>NUCLEOTIDE SEQUENCE [LARGE SCALE GENOMIC DNA]</scope>
    <source>
        <strain evidence="3 4">DSM 2784</strain>
    </source>
</reference>
<organism evidence="3 4">
    <name type="scientific">Acidaminobacter hydrogenoformans DSM 2784</name>
    <dbReference type="NCBI Taxonomy" id="1120920"/>
    <lineage>
        <taxon>Bacteria</taxon>
        <taxon>Bacillati</taxon>
        <taxon>Bacillota</taxon>
        <taxon>Clostridia</taxon>
        <taxon>Peptostreptococcales</taxon>
        <taxon>Acidaminobacteraceae</taxon>
        <taxon>Acidaminobacter</taxon>
    </lineage>
</organism>
<accession>A0A1G5RZC4</accession>
<dbReference type="Pfam" id="PF01970">
    <property type="entry name" value="TctA"/>
    <property type="match status" value="1"/>
</dbReference>
<feature type="transmembrane region" description="Helical" evidence="1">
    <location>
        <begin position="409"/>
        <end position="424"/>
    </location>
</feature>
<protein>
    <submittedName>
        <fullName evidence="3">Putative tricarboxylic transport membrane protein</fullName>
    </submittedName>
</protein>
<sequence length="494" mass="51906">MIAEVLSQFLSIQPIIGLFLGVFAGIVGGSMPGISPSMTIALLLPITLYMPTVTSISVLMGAYQGAMMGGSISAILINTPGTASAAATMLDGYPMNQKGQTKKALQVALYASCTGGVVGIFILLLSAQPLAKVALMFGPPEYFGLMTLSMALIAGISGKSMLKGLIAGMIGLLVSVIGLDPIYGSQRLTFKLLGLADGVDTLSVFIGAFAVSELLVQLGTGRSLLNQKVEAIGKLQESLTLKEYFGQMFNMVQSGVVGALIGILPGIGGSTASFMAYASAQKRSKHPEDFGTGVIDGVAAAEAANNAVCGGALVPMLTLGIPGDVVTAILVGALIAQGIKPGPMLFVENMFDVYTIYFALLFAIVALAIVGTFGIPVFSKIVTVRKSILLPMVFLICFIGTYASRSDYFSCYVMLIFGVVGYLLRKFRYTLSPMIIAFVIGGQLESNFRRSLLLDPEIGWQIFFTRPLAVSLIIISIVATALMIRSNLKSNATT</sequence>
<gene>
    <name evidence="3" type="ORF">SAMN03080599_01375</name>
</gene>
<keyword evidence="1" id="KW-1133">Transmembrane helix</keyword>
<feature type="transmembrane region" description="Helical" evidence="1">
    <location>
        <begin position="165"/>
        <end position="183"/>
    </location>
</feature>
<keyword evidence="1" id="KW-0812">Transmembrane</keyword>
<feature type="transmembrane region" description="Helical" evidence="1">
    <location>
        <begin position="142"/>
        <end position="158"/>
    </location>
</feature>